<dbReference type="InterPro" id="IPR001702">
    <property type="entry name" value="Porin_Gram-ve"/>
</dbReference>
<dbReference type="CDD" id="cd00342">
    <property type="entry name" value="gram_neg_porins"/>
    <property type="match status" value="1"/>
</dbReference>
<keyword evidence="3" id="KW-0813">Transport</keyword>
<keyword evidence="6 11" id="KW-0732">Signal</keyword>
<evidence type="ECO:0000256" key="6">
    <source>
        <dbReference type="ARBA" id="ARBA00022729"/>
    </source>
</evidence>
<dbReference type="RefSeq" id="WP_336598523.1">
    <property type="nucleotide sequence ID" value="NZ_JACFYJ010000020.1"/>
</dbReference>
<evidence type="ECO:0000256" key="1">
    <source>
        <dbReference type="ARBA" id="ARBA00004571"/>
    </source>
</evidence>
<comment type="caution">
    <text evidence="13">The sequence shown here is derived from an EMBL/GenBank/DDBJ whole genome shotgun (WGS) entry which is preliminary data.</text>
</comment>
<name>A0ABU8IS72_9BURK</name>
<dbReference type="SUPFAM" id="SSF56935">
    <property type="entry name" value="Porins"/>
    <property type="match status" value="1"/>
</dbReference>
<comment type="subcellular location">
    <subcellularLocation>
        <location evidence="1">Cell outer membrane</location>
        <topology evidence="1">Multi-pass membrane protein</topology>
    </subcellularLocation>
</comment>
<dbReference type="InterPro" id="IPR050298">
    <property type="entry name" value="Gram-neg_bact_OMP"/>
</dbReference>
<feature type="signal peptide" evidence="11">
    <location>
        <begin position="1"/>
        <end position="29"/>
    </location>
</feature>
<protein>
    <submittedName>
        <fullName evidence="13">Porin</fullName>
    </submittedName>
</protein>
<keyword evidence="9" id="KW-0472">Membrane</keyword>
<dbReference type="EMBL" id="JACFYJ010000020">
    <property type="protein sequence ID" value="MEI5998366.1"/>
    <property type="molecule type" value="Genomic_DNA"/>
</dbReference>
<evidence type="ECO:0000256" key="5">
    <source>
        <dbReference type="ARBA" id="ARBA00022692"/>
    </source>
</evidence>
<dbReference type="Pfam" id="PF13609">
    <property type="entry name" value="Porin_4"/>
    <property type="match status" value="1"/>
</dbReference>
<feature type="domain" description="Porin" evidence="12">
    <location>
        <begin position="17"/>
        <end position="361"/>
    </location>
</feature>
<dbReference type="InterPro" id="IPR033900">
    <property type="entry name" value="Gram_neg_porin_domain"/>
</dbReference>
<accession>A0ABU8IS72</accession>
<dbReference type="Proteomes" id="UP001386437">
    <property type="component" value="Unassembled WGS sequence"/>
</dbReference>
<dbReference type="PRINTS" id="PR00184">
    <property type="entry name" value="NEISSPPORIN"/>
</dbReference>
<evidence type="ECO:0000256" key="2">
    <source>
        <dbReference type="ARBA" id="ARBA00011233"/>
    </source>
</evidence>
<evidence type="ECO:0000259" key="12">
    <source>
        <dbReference type="Pfam" id="PF13609"/>
    </source>
</evidence>
<dbReference type="Gene3D" id="2.40.160.10">
    <property type="entry name" value="Porin"/>
    <property type="match status" value="1"/>
</dbReference>
<keyword evidence="4" id="KW-1134">Transmembrane beta strand</keyword>
<evidence type="ECO:0000256" key="10">
    <source>
        <dbReference type="ARBA" id="ARBA00023237"/>
    </source>
</evidence>
<dbReference type="InterPro" id="IPR023614">
    <property type="entry name" value="Porin_dom_sf"/>
</dbReference>
<proteinExistence type="predicted"/>
<reference evidence="13 14" key="1">
    <citation type="journal article" date="2022" name="Arch. Microbiol.">
        <title>Paraburkholderia bengalensis sp. nov. isolated from roots of Oryza sativa, IR64.</title>
        <authorList>
            <person name="Nag P."/>
            <person name="Mondal N."/>
            <person name="Sarkar J."/>
            <person name="Das S."/>
        </authorList>
    </citation>
    <scope>NUCLEOTIDE SEQUENCE [LARGE SCALE GENOMIC DNA]</scope>
    <source>
        <strain evidence="13 14">IR64_4_BI</strain>
    </source>
</reference>
<keyword evidence="14" id="KW-1185">Reference proteome</keyword>
<dbReference type="InterPro" id="IPR002299">
    <property type="entry name" value="Porin_Neis"/>
</dbReference>
<keyword evidence="8" id="KW-0626">Porin</keyword>
<evidence type="ECO:0000256" key="3">
    <source>
        <dbReference type="ARBA" id="ARBA00022448"/>
    </source>
</evidence>
<evidence type="ECO:0000256" key="11">
    <source>
        <dbReference type="SAM" id="SignalP"/>
    </source>
</evidence>
<evidence type="ECO:0000256" key="8">
    <source>
        <dbReference type="ARBA" id="ARBA00023114"/>
    </source>
</evidence>
<feature type="chain" id="PRO_5045648729" evidence="11">
    <location>
        <begin position="30"/>
        <end position="409"/>
    </location>
</feature>
<organism evidence="13 14">
    <name type="scientific">Paraburkholderia bengalensis</name>
    <dbReference type="NCBI Taxonomy" id="2747562"/>
    <lineage>
        <taxon>Bacteria</taxon>
        <taxon>Pseudomonadati</taxon>
        <taxon>Pseudomonadota</taxon>
        <taxon>Betaproteobacteria</taxon>
        <taxon>Burkholderiales</taxon>
        <taxon>Burkholderiaceae</taxon>
        <taxon>Paraburkholderia</taxon>
    </lineage>
</organism>
<keyword evidence="7" id="KW-0406">Ion transport</keyword>
<keyword evidence="5" id="KW-0812">Transmembrane</keyword>
<evidence type="ECO:0000256" key="4">
    <source>
        <dbReference type="ARBA" id="ARBA00022452"/>
    </source>
</evidence>
<dbReference type="PRINTS" id="PR00182">
    <property type="entry name" value="ECOLNEIPORIN"/>
</dbReference>
<keyword evidence="10" id="KW-0998">Cell outer membrane</keyword>
<evidence type="ECO:0000256" key="7">
    <source>
        <dbReference type="ARBA" id="ARBA00023065"/>
    </source>
</evidence>
<gene>
    <name evidence="13" type="ORF">H3V53_14470</name>
</gene>
<dbReference type="PANTHER" id="PTHR34501:SF9">
    <property type="entry name" value="MAJOR OUTER MEMBRANE PROTEIN P.IA"/>
    <property type="match status" value="1"/>
</dbReference>
<comment type="subunit">
    <text evidence="2">Homotrimer.</text>
</comment>
<sequence length="409" mass="42654">MKHRTTPRGIAAAVATLAATAAAPGIAHAQSSVTFYGDVDAGITYTNNQQVTHADGSVGGGHNVQFTGGNQAPSRFGLTGSEDIGGGTAVTFKLENSFFTGSGAFVQSGALFNQNAWVGLTNEHYGTLTFGRQFDSYTNALAPYASSITWATLYGSHIGDVDNLNAALNLNNAIQYTSPTIAGFSVSGTYSLGGVAGDFSQKRGWAVAASYNTAPFSFGIGYLDLNNPLDAALGGEQGYIGDFACSNPTAMYCELQNTHALKTFGAGGSYTFGPATVGLVYTHTKLDDSLYFANAARPQGADARFDIVEVNGTYAVTPAFTLGLAYIYNSMKTDVSGSPKFHQVNLGATYSLSKRTTLYAVGIFQKAAGSGIGTDPVTGESANYAQIPNLPNSTTDKQVSVTFGLKHNF</sequence>
<evidence type="ECO:0000313" key="13">
    <source>
        <dbReference type="EMBL" id="MEI5998366.1"/>
    </source>
</evidence>
<dbReference type="PANTHER" id="PTHR34501">
    <property type="entry name" value="PROTEIN YDDL-RELATED"/>
    <property type="match status" value="1"/>
</dbReference>
<evidence type="ECO:0000256" key="9">
    <source>
        <dbReference type="ARBA" id="ARBA00023136"/>
    </source>
</evidence>
<evidence type="ECO:0000313" key="14">
    <source>
        <dbReference type="Proteomes" id="UP001386437"/>
    </source>
</evidence>